<accession>A0AAD5U241</accession>
<dbReference type="AlphaFoldDB" id="A0AAD5U241"/>
<dbReference type="GO" id="GO:0006120">
    <property type="term" value="P:mitochondrial electron transport, NADH to ubiquinone"/>
    <property type="evidence" value="ECO:0007669"/>
    <property type="project" value="TreeGrafter"/>
</dbReference>
<dbReference type="PANTHER" id="PTHR13156">
    <property type="entry name" value="NADH-UBIQUINONE OXIDOREDUCTASE 13 KD-A SUBUNIT"/>
    <property type="match status" value="1"/>
</dbReference>
<proteinExistence type="predicted"/>
<protein>
    <recommendedName>
        <fullName evidence="2">Zinc finger CHCC-type domain-containing protein</fullName>
    </recommendedName>
</protein>
<comment type="caution">
    <text evidence="3">The sequence shown here is derived from an EMBL/GenBank/DDBJ whole genome shotgun (WGS) entry which is preliminary data.</text>
</comment>
<evidence type="ECO:0000259" key="2">
    <source>
        <dbReference type="Pfam" id="PF10276"/>
    </source>
</evidence>
<evidence type="ECO:0000256" key="1">
    <source>
        <dbReference type="SAM" id="MobiDB-lite"/>
    </source>
</evidence>
<dbReference type="Pfam" id="PF10276">
    <property type="entry name" value="zf-CHCC"/>
    <property type="match status" value="1"/>
</dbReference>
<dbReference type="EMBL" id="JADGJW010000208">
    <property type="protein sequence ID" value="KAJ3221802.1"/>
    <property type="molecule type" value="Genomic_DNA"/>
</dbReference>
<gene>
    <name evidence="3" type="ORF">HK099_003096</name>
</gene>
<reference evidence="3" key="1">
    <citation type="submission" date="2020-05" db="EMBL/GenBank/DDBJ databases">
        <title>Phylogenomic resolution of chytrid fungi.</title>
        <authorList>
            <person name="Stajich J.E."/>
            <person name="Amses K."/>
            <person name="Simmons R."/>
            <person name="Seto K."/>
            <person name="Myers J."/>
            <person name="Bonds A."/>
            <person name="Quandt C.A."/>
            <person name="Barry K."/>
            <person name="Liu P."/>
            <person name="Grigoriev I."/>
            <person name="Longcore J.E."/>
            <person name="James T.Y."/>
        </authorList>
    </citation>
    <scope>NUCLEOTIDE SEQUENCE</scope>
    <source>
        <strain evidence="3">JEL0476</strain>
    </source>
</reference>
<feature type="domain" description="Zinc finger CHCC-type" evidence="2">
    <location>
        <begin position="99"/>
        <end position="124"/>
    </location>
</feature>
<dbReference type="Proteomes" id="UP001211065">
    <property type="component" value="Unassembled WGS sequence"/>
</dbReference>
<dbReference type="Gene3D" id="2.60.260.40">
    <property type="entry name" value="q5lls5 like domains"/>
    <property type="match status" value="1"/>
</dbReference>
<dbReference type="InterPro" id="IPR019401">
    <property type="entry name" value="Znf_CHCC"/>
</dbReference>
<dbReference type="GO" id="GO:0005739">
    <property type="term" value="C:mitochondrion"/>
    <property type="evidence" value="ECO:0007669"/>
    <property type="project" value="GOC"/>
</dbReference>
<name>A0AAD5U241_9FUNG</name>
<evidence type="ECO:0000313" key="4">
    <source>
        <dbReference type="Proteomes" id="UP001211065"/>
    </source>
</evidence>
<evidence type="ECO:0000313" key="3">
    <source>
        <dbReference type="EMBL" id="KAJ3221802.1"/>
    </source>
</evidence>
<organism evidence="3 4">
    <name type="scientific">Clydaea vesicula</name>
    <dbReference type="NCBI Taxonomy" id="447962"/>
    <lineage>
        <taxon>Eukaryota</taxon>
        <taxon>Fungi</taxon>
        <taxon>Fungi incertae sedis</taxon>
        <taxon>Chytridiomycota</taxon>
        <taxon>Chytridiomycota incertae sedis</taxon>
        <taxon>Chytridiomycetes</taxon>
        <taxon>Lobulomycetales</taxon>
        <taxon>Lobulomycetaceae</taxon>
        <taxon>Clydaea</taxon>
    </lineage>
</organism>
<dbReference type="PANTHER" id="PTHR13156:SF0">
    <property type="entry name" value="NADH DEHYDROGENASE [UBIQUINONE] IRON-SULFUR PROTEIN 6, MITOCHONDRIAL"/>
    <property type="match status" value="1"/>
</dbReference>
<keyword evidence="4" id="KW-1185">Reference proteome</keyword>
<sequence>MNLVIKSNRILNIFRITPKNVKLSTKSSTPATELKSELTLDEVLSQSPNRVEPWSKSQRPRKSALSGPRFEQIDLAAQPKPLAAIELINAEPIKIVHERVVACDGGGGALGHPKVYINLVSDHERIKFCIEFNF</sequence>
<feature type="region of interest" description="Disordered" evidence="1">
    <location>
        <begin position="44"/>
        <end position="67"/>
    </location>
</feature>